<gene>
    <name evidence="6" type="primary">LOC107785400</name>
</gene>
<accession>A0A1S3ZCP1</accession>
<evidence type="ECO:0000259" key="4">
    <source>
        <dbReference type="Pfam" id="PF01073"/>
    </source>
</evidence>
<feature type="domain" description="3-beta hydroxysteroid dehydrogenase/isomerase" evidence="4">
    <location>
        <begin position="40"/>
        <end position="161"/>
    </location>
</feature>
<dbReference type="STRING" id="4097.A0A1S3ZCP1"/>
<evidence type="ECO:0000256" key="3">
    <source>
        <dbReference type="RuleBase" id="RU004475"/>
    </source>
</evidence>
<organism evidence="5 6">
    <name type="scientific">Nicotiana tabacum</name>
    <name type="common">Common tobacco</name>
    <dbReference type="NCBI Taxonomy" id="4097"/>
    <lineage>
        <taxon>Eukaryota</taxon>
        <taxon>Viridiplantae</taxon>
        <taxon>Streptophyta</taxon>
        <taxon>Embryophyta</taxon>
        <taxon>Tracheophyta</taxon>
        <taxon>Spermatophyta</taxon>
        <taxon>Magnoliopsida</taxon>
        <taxon>eudicotyledons</taxon>
        <taxon>Gunneridae</taxon>
        <taxon>Pentapetalae</taxon>
        <taxon>asterids</taxon>
        <taxon>lamiids</taxon>
        <taxon>Solanales</taxon>
        <taxon>Solanaceae</taxon>
        <taxon>Nicotianoideae</taxon>
        <taxon>Nicotianeae</taxon>
        <taxon>Nicotiana</taxon>
    </lineage>
</organism>
<evidence type="ECO:0000256" key="2">
    <source>
        <dbReference type="ARBA" id="ARBA00023002"/>
    </source>
</evidence>
<evidence type="ECO:0000256" key="1">
    <source>
        <dbReference type="ARBA" id="ARBA00022857"/>
    </source>
</evidence>
<keyword evidence="5" id="KW-1185">Reference proteome</keyword>
<dbReference type="InterPro" id="IPR002225">
    <property type="entry name" value="3Beta_OHSteriod_DH/Estase"/>
</dbReference>
<dbReference type="Proteomes" id="UP000790787">
    <property type="component" value="Chromosome 17"/>
</dbReference>
<dbReference type="OMA" id="WSNEEFC"/>
<dbReference type="InterPro" id="IPR036291">
    <property type="entry name" value="NAD(P)-bd_dom_sf"/>
</dbReference>
<protein>
    <submittedName>
        <fullName evidence="6">Cinnamoyl-CoA reductase-like SNL6</fullName>
    </submittedName>
    <submittedName>
        <fullName evidence="6">Dihydroflavonol-4-reductase-like</fullName>
    </submittedName>
</protein>
<dbReference type="KEGG" id="nta:107785400"/>
<reference evidence="5" key="1">
    <citation type="journal article" date="2014" name="Nat. Commun.">
        <title>The tobacco genome sequence and its comparison with those of tomato and potato.</title>
        <authorList>
            <person name="Sierro N."/>
            <person name="Battey J.N."/>
            <person name="Ouadi S."/>
            <person name="Bakaher N."/>
            <person name="Bovet L."/>
            <person name="Willig A."/>
            <person name="Goepfert S."/>
            <person name="Peitsch M.C."/>
            <person name="Ivanov N.V."/>
        </authorList>
    </citation>
    <scope>NUCLEOTIDE SEQUENCE [LARGE SCALE GENOMIC DNA]</scope>
</reference>
<sequence length="345" mass="38743">MEVAMSLPIELPKQRNDYGMCFANSFSCSLNARDRKIVCVTSGNSYFGSHLIKKLLVCGYLVRVTIQNQANLEDMKELMREEMEQLESVVVAKMGDLESLCSAFRGCHAIFHTSSFIDPHGISGYTERMAFLETEAAKNVIEACGRAAYIKRCIFTSSLLACIWKGNDLPNLIDESSWSDEAFCRENKLWLALAKTRAEKAAWNKAREMKVKLVSLCPGLLMAPSFPNAHLETSIPYLKGGHFMLRQGLLATEDVSKVAEAHIYVYEDMDYGACGRYICFGKIIGTLEKAIQLENGLNMHGQLSGNQNLLAVEVDNDEIHPRTRITKSKLSRLIFRSSQRRSCKQ</sequence>
<dbReference type="SUPFAM" id="SSF51735">
    <property type="entry name" value="NAD(P)-binding Rossmann-fold domains"/>
    <property type="match status" value="1"/>
</dbReference>
<dbReference type="GeneID" id="107785400"/>
<dbReference type="AlphaFoldDB" id="A0A1S3ZCP1"/>
<dbReference type="Pfam" id="PF01073">
    <property type="entry name" value="3Beta_HSD"/>
    <property type="match status" value="1"/>
</dbReference>
<dbReference type="PANTHER" id="PTHR10366">
    <property type="entry name" value="NAD DEPENDENT EPIMERASE/DEHYDRATASE"/>
    <property type="match status" value="1"/>
</dbReference>
<keyword evidence="1" id="KW-0521">NADP</keyword>
<dbReference type="RefSeq" id="XP_016462186.1">
    <property type="nucleotide sequence ID" value="XM_016606700.2"/>
</dbReference>
<dbReference type="InterPro" id="IPR050425">
    <property type="entry name" value="NAD(P)_dehydrat-like"/>
</dbReference>
<dbReference type="PANTHER" id="PTHR10366:SF589">
    <property type="entry name" value="CINNAMOYL-COA REDUCTASE-LIKE SNL6"/>
    <property type="match status" value="1"/>
</dbReference>
<dbReference type="SMR" id="A0A1S3ZCP1"/>
<name>A0A1S3ZCP1_TOBAC</name>
<dbReference type="GO" id="GO:0016616">
    <property type="term" value="F:oxidoreductase activity, acting on the CH-OH group of donors, NAD or NADP as acceptor"/>
    <property type="evidence" value="ECO:0000318"/>
    <property type="project" value="GO_Central"/>
</dbReference>
<evidence type="ECO:0000313" key="5">
    <source>
        <dbReference type="Proteomes" id="UP000790787"/>
    </source>
</evidence>
<dbReference type="Gene3D" id="3.40.50.720">
    <property type="entry name" value="NAD(P)-binding Rossmann-like Domain"/>
    <property type="match status" value="1"/>
</dbReference>
<comment type="similarity">
    <text evidence="3">Belongs to the 3-beta-HSD family.</text>
</comment>
<dbReference type="GO" id="GO:0006694">
    <property type="term" value="P:steroid biosynthetic process"/>
    <property type="evidence" value="ECO:0007669"/>
    <property type="project" value="InterPro"/>
</dbReference>
<reference evidence="6" key="2">
    <citation type="submission" date="2025-08" db="UniProtKB">
        <authorList>
            <consortium name="RefSeq"/>
        </authorList>
    </citation>
    <scope>IDENTIFICATION</scope>
    <source>
        <tissue evidence="6">Leaf</tissue>
    </source>
</reference>
<keyword evidence="2 3" id="KW-0560">Oxidoreductase</keyword>
<dbReference type="RefSeq" id="XP_016462186.1">
    <property type="nucleotide sequence ID" value="XM_016606700.1"/>
</dbReference>
<dbReference type="OrthoDB" id="2735536at2759"/>
<proteinExistence type="inferred from homology"/>
<dbReference type="PaxDb" id="4097-A0A1S3ZCP1"/>
<evidence type="ECO:0000313" key="6">
    <source>
        <dbReference type="RefSeq" id="XP_016462186.1"/>
    </source>
</evidence>